<evidence type="ECO:0000313" key="4">
    <source>
        <dbReference type="Proteomes" id="UP000813385"/>
    </source>
</evidence>
<feature type="signal peptide" evidence="2">
    <location>
        <begin position="1"/>
        <end position="19"/>
    </location>
</feature>
<comment type="caution">
    <text evidence="3">The sequence shown here is derived from an EMBL/GenBank/DDBJ whole genome shotgun (WGS) entry which is preliminary data.</text>
</comment>
<sequence>MRASSNLLATVILFPTVFAEYRPREHVVFFDCGFAANGDSAAQYMAYYPDIPWDSNNKFKDPDMLQRVPWDGAYPWRNVVPPVTMSNGDVFNFGIGNQMPDIDEPPHEYAGFGNHKYGDNAFMCYSWHERKAYYLKDEARTECGTAYICHNWLEPSSPVRKGKGNTSPGGGGGGGGPVEYERKATLTIESETTTVSAKDSNVNSKFSSLLSPTEVFGTLSDAFEGQRCKSKRYPISEQCSIGYECTLVGEGDDLAARQNAIAALLKKAAGDTVAGTEFYSTTYSSQWGIPTYHKSYKYPQTGGILIEGWQKGHQGAGTFIQADVSFNIQCVSASWFCRSGCDDIALAMVALGYSSRLVPLGVFGTLGAGTCRKIC</sequence>
<evidence type="ECO:0000313" key="3">
    <source>
        <dbReference type="EMBL" id="KAH7361822.1"/>
    </source>
</evidence>
<evidence type="ECO:0000256" key="1">
    <source>
        <dbReference type="SAM" id="MobiDB-lite"/>
    </source>
</evidence>
<evidence type="ECO:0000256" key="2">
    <source>
        <dbReference type="SAM" id="SignalP"/>
    </source>
</evidence>
<proteinExistence type="predicted"/>
<gene>
    <name evidence="3" type="ORF">B0T11DRAFT_351691</name>
</gene>
<keyword evidence="4" id="KW-1185">Reference proteome</keyword>
<accession>A0A8K0TE78</accession>
<dbReference type="OrthoDB" id="89086at2759"/>
<dbReference type="Proteomes" id="UP000813385">
    <property type="component" value="Unassembled WGS sequence"/>
</dbReference>
<keyword evidence="2" id="KW-0732">Signal</keyword>
<feature type="chain" id="PRO_5035458340" evidence="2">
    <location>
        <begin position="20"/>
        <end position="375"/>
    </location>
</feature>
<feature type="region of interest" description="Disordered" evidence="1">
    <location>
        <begin position="158"/>
        <end position="177"/>
    </location>
</feature>
<dbReference type="AlphaFoldDB" id="A0A8K0TE78"/>
<organism evidence="3 4">
    <name type="scientific">Plectosphaerella cucumerina</name>
    <dbReference type="NCBI Taxonomy" id="40658"/>
    <lineage>
        <taxon>Eukaryota</taxon>
        <taxon>Fungi</taxon>
        <taxon>Dikarya</taxon>
        <taxon>Ascomycota</taxon>
        <taxon>Pezizomycotina</taxon>
        <taxon>Sordariomycetes</taxon>
        <taxon>Hypocreomycetidae</taxon>
        <taxon>Glomerellales</taxon>
        <taxon>Plectosphaerellaceae</taxon>
        <taxon>Plectosphaerella</taxon>
    </lineage>
</organism>
<dbReference type="EMBL" id="JAGPXD010000003">
    <property type="protein sequence ID" value="KAH7361822.1"/>
    <property type="molecule type" value="Genomic_DNA"/>
</dbReference>
<protein>
    <submittedName>
        <fullName evidence="3">Uncharacterized protein</fullName>
    </submittedName>
</protein>
<feature type="compositionally biased region" description="Gly residues" evidence="1">
    <location>
        <begin position="167"/>
        <end position="177"/>
    </location>
</feature>
<reference evidence="3" key="1">
    <citation type="journal article" date="2021" name="Nat. Commun.">
        <title>Genetic determinants of endophytism in the Arabidopsis root mycobiome.</title>
        <authorList>
            <person name="Mesny F."/>
            <person name="Miyauchi S."/>
            <person name="Thiergart T."/>
            <person name="Pickel B."/>
            <person name="Atanasova L."/>
            <person name="Karlsson M."/>
            <person name="Huettel B."/>
            <person name="Barry K.W."/>
            <person name="Haridas S."/>
            <person name="Chen C."/>
            <person name="Bauer D."/>
            <person name="Andreopoulos W."/>
            <person name="Pangilinan J."/>
            <person name="LaButti K."/>
            <person name="Riley R."/>
            <person name="Lipzen A."/>
            <person name="Clum A."/>
            <person name="Drula E."/>
            <person name="Henrissat B."/>
            <person name="Kohler A."/>
            <person name="Grigoriev I.V."/>
            <person name="Martin F.M."/>
            <person name="Hacquard S."/>
        </authorList>
    </citation>
    <scope>NUCLEOTIDE SEQUENCE</scope>
    <source>
        <strain evidence="3">MPI-CAGE-AT-0016</strain>
    </source>
</reference>
<name>A0A8K0TE78_9PEZI</name>